<keyword evidence="3" id="KW-1185">Reference proteome</keyword>
<dbReference type="EMBL" id="VSRR010013605">
    <property type="protein sequence ID" value="MPC55991.1"/>
    <property type="molecule type" value="Genomic_DNA"/>
</dbReference>
<dbReference type="AlphaFoldDB" id="A0A5B7G7P0"/>
<evidence type="ECO:0000313" key="3">
    <source>
        <dbReference type="Proteomes" id="UP000324222"/>
    </source>
</evidence>
<feature type="transmembrane region" description="Helical" evidence="1">
    <location>
        <begin position="7"/>
        <end position="27"/>
    </location>
</feature>
<evidence type="ECO:0000313" key="2">
    <source>
        <dbReference type="EMBL" id="MPC55991.1"/>
    </source>
</evidence>
<proteinExistence type="predicted"/>
<keyword evidence="1" id="KW-1133">Transmembrane helix</keyword>
<gene>
    <name evidence="2" type="ORF">E2C01_049939</name>
</gene>
<keyword evidence="1" id="KW-0472">Membrane</keyword>
<organism evidence="2 3">
    <name type="scientific">Portunus trituberculatus</name>
    <name type="common">Swimming crab</name>
    <name type="synonym">Neptunus trituberculatus</name>
    <dbReference type="NCBI Taxonomy" id="210409"/>
    <lineage>
        <taxon>Eukaryota</taxon>
        <taxon>Metazoa</taxon>
        <taxon>Ecdysozoa</taxon>
        <taxon>Arthropoda</taxon>
        <taxon>Crustacea</taxon>
        <taxon>Multicrustacea</taxon>
        <taxon>Malacostraca</taxon>
        <taxon>Eumalacostraca</taxon>
        <taxon>Eucarida</taxon>
        <taxon>Decapoda</taxon>
        <taxon>Pleocyemata</taxon>
        <taxon>Brachyura</taxon>
        <taxon>Eubrachyura</taxon>
        <taxon>Portunoidea</taxon>
        <taxon>Portunidae</taxon>
        <taxon>Portuninae</taxon>
        <taxon>Portunus</taxon>
    </lineage>
</organism>
<keyword evidence="1" id="KW-0812">Transmembrane</keyword>
<name>A0A5B7G7P0_PORTR</name>
<evidence type="ECO:0000256" key="1">
    <source>
        <dbReference type="SAM" id="Phobius"/>
    </source>
</evidence>
<accession>A0A5B7G7P0</accession>
<dbReference type="Proteomes" id="UP000324222">
    <property type="component" value="Unassembled WGS sequence"/>
</dbReference>
<comment type="caution">
    <text evidence="2">The sequence shown here is derived from an EMBL/GenBank/DDBJ whole genome shotgun (WGS) entry which is preliminary data.</text>
</comment>
<protein>
    <submittedName>
        <fullName evidence="2">Uncharacterized protein</fullName>
    </submittedName>
</protein>
<reference evidence="2 3" key="1">
    <citation type="submission" date="2019-05" db="EMBL/GenBank/DDBJ databases">
        <title>Another draft genome of Portunus trituberculatus and its Hox gene families provides insights of decapod evolution.</title>
        <authorList>
            <person name="Jeong J.-H."/>
            <person name="Song I."/>
            <person name="Kim S."/>
            <person name="Choi T."/>
            <person name="Kim D."/>
            <person name="Ryu S."/>
            <person name="Kim W."/>
        </authorList>
    </citation>
    <scope>NUCLEOTIDE SEQUENCE [LARGE SCALE GENOMIC DNA]</scope>
    <source>
        <tissue evidence="2">Muscle</tissue>
    </source>
</reference>
<sequence length="125" mass="13695">MQSDLKYAASTVTALPITISLFVSSTFKLLTTAAAALFTSTTITITTNHNFIPPPPPRSSFLRFLIFLAGVSQETLPWLCLFLRQTLGVVDLSFALPKMQFPRALLAAGRLPSTKTFGILLLRNH</sequence>